<name>A0A1X6NWB1_PORUM</name>
<protein>
    <submittedName>
        <fullName evidence="1">Uncharacterized protein</fullName>
    </submittedName>
</protein>
<evidence type="ECO:0000313" key="1">
    <source>
        <dbReference type="EMBL" id="OSX72909.1"/>
    </source>
</evidence>
<keyword evidence="2" id="KW-1185">Reference proteome</keyword>
<reference evidence="1 2" key="1">
    <citation type="submission" date="2017-03" db="EMBL/GenBank/DDBJ databases">
        <title>WGS assembly of Porphyra umbilicalis.</title>
        <authorList>
            <person name="Brawley S.H."/>
            <person name="Blouin N.A."/>
            <person name="Ficko-Blean E."/>
            <person name="Wheeler G.L."/>
            <person name="Lohr M."/>
            <person name="Goodson H.V."/>
            <person name="Jenkins J.W."/>
            <person name="Blaby-Haas C.E."/>
            <person name="Helliwell K.E."/>
            <person name="Chan C."/>
            <person name="Marriage T."/>
            <person name="Bhattacharya D."/>
            <person name="Klein A.S."/>
            <person name="Badis Y."/>
            <person name="Brodie J."/>
            <person name="Cao Y."/>
            <person name="Collen J."/>
            <person name="Dittami S.M."/>
            <person name="Gachon C.M."/>
            <person name="Green B.R."/>
            <person name="Karpowicz S."/>
            <person name="Kim J.W."/>
            <person name="Kudahl U."/>
            <person name="Lin S."/>
            <person name="Michel G."/>
            <person name="Mittag M."/>
            <person name="Olson B.J."/>
            <person name="Pangilinan J."/>
            <person name="Peng Y."/>
            <person name="Qiu H."/>
            <person name="Shu S."/>
            <person name="Singer J.T."/>
            <person name="Smith A.G."/>
            <person name="Sprecher B.N."/>
            <person name="Wagner V."/>
            <person name="Wang W."/>
            <person name="Wang Z.-Y."/>
            <person name="Yan J."/>
            <person name="Yarish C."/>
            <person name="Zoeuner-Riek S."/>
            <person name="Zhuang Y."/>
            <person name="Zou Y."/>
            <person name="Lindquist E.A."/>
            <person name="Grimwood J."/>
            <person name="Barry K."/>
            <person name="Rokhsar D.S."/>
            <person name="Schmutz J."/>
            <person name="Stiller J.W."/>
            <person name="Grossman A.R."/>
            <person name="Prochnik S.E."/>
        </authorList>
    </citation>
    <scope>NUCLEOTIDE SEQUENCE [LARGE SCALE GENOMIC DNA]</scope>
    <source>
        <strain evidence="1">4086291</strain>
    </source>
</reference>
<proteinExistence type="predicted"/>
<evidence type="ECO:0000313" key="2">
    <source>
        <dbReference type="Proteomes" id="UP000218209"/>
    </source>
</evidence>
<accession>A0A1X6NWB1</accession>
<sequence>MLRRRRGLMVAPVVASRRSRPLRPPRLPRRWQDAIGASAAATTAAVMSTAMVPVAHAGAATVAGGAATRGAASAGQGRRDGCGGRRVLHGVDATRLCRGIQWQR</sequence>
<dbReference type="Proteomes" id="UP000218209">
    <property type="component" value="Unassembled WGS sequence"/>
</dbReference>
<dbReference type="EMBL" id="KV919031">
    <property type="protein sequence ID" value="OSX72909.1"/>
    <property type="molecule type" value="Genomic_DNA"/>
</dbReference>
<gene>
    <name evidence="1" type="ORF">BU14_0396s0013</name>
</gene>
<dbReference type="AlphaFoldDB" id="A0A1X6NWB1"/>
<organism evidence="1 2">
    <name type="scientific">Porphyra umbilicalis</name>
    <name type="common">Purple laver</name>
    <name type="synonym">Red alga</name>
    <dbReference type="NCBI Taxonomy" id="2786"/>
    <lineage>
        <taxon>Eukaryota</taxon>
        <taxon>Rhodophyta</taxon>
        <taxon>Bangiophyceae</taxon>
        <taxon>Bangiales</taxon>
        <taxon>Bangiaceae</taxon>
        <taxon>Porphyra</taxon>
    </lineage>
</organism>